<protein>
    <submittedName>
        <fullName evidence="2">Kelch-like protein diablo isoform X1</fullName>
    </submittedName>
</protein>
<organism evidence="2 3">
    <name type="scientific">Astyanax mexicanus</name>
    <name type="common">Blind cave fish</name>
    <name type="synonym">Astyanax fasciatus mexicanus</name>
    <dbReference type="NCBI Taxonomy" id="7994"/>
    <lineage>
        <taxon>Eukaryota</taxon>
        <taxon>Metazoa</taxon>
        <taxon>Chordata</taxon>
        <taxon>Craniata</taxon>
        <taxon>Vertebrata</taxon>
        <taxon>Euteleostomi</taxon>
        <taxon>Actinopterygii</taxon>
        <taxon>Neopterygii</taxon>
        <taxon>Teleostei</taxon>
        <taxon>Ostariophysi</taxon>
        <taxon>Characiformes</taxon>
        <taxon>Characoidei</taxon>
        <taxon>Acestrorhamphidae</taxon>
        <taxon>Acestrorhamphinae</taxon>
        <taxon>Astyanax</taxon>
    </lineage>
</organism>
<dbReference type="Gene3D" id="2.120.10.80">
    <property type="entry name" value="Kelch-type beta propeller"/>
    <property type="match status" value="1"/>
</dbReference>
<dbReference type="PANTHER" id="PTHR45632:SF26">
    <property type="entry name" value="BTB DOMAIN-CONTAINING PROTEIN"/>
    <property type="match status" value="1"/>
</dbReference>
<name>A0A8T2L9U9_ASTMX</name>
<dbReference type="Pfam" id="PF01344">
    <property type="entry name" value="Kelch_1"/>
    <property type="match status" value="2"/>
</dbReference>
<dbReference type="InterPro" id="IPR015915">
    <property type="entry name" value="Kelch-typ_b-propeller"/>
</dbReference>
<evidence type="ECO:0000313" key="2">
    <source>
        <dbReference type="EMBL" id="KAG9266066.1"/>
    </source>
</evidence>
<dbReference type="Pfam" id="PF24681">
    <property type="entry name" value="Kelch_KLHDC2_KLHL20_DRC7"/>
    <property type="match status" value="1"/>
</dbReference>
<dbReference type="EMBL" id="JAICCE010000017">
    <property type="protein sequence ID" value="KAG9266066.1"/>
    <property type="molecule type" value="Genomic_DNA"/>
</dbReference>
<reference evidence="2 3" key="1">
    <citation type="submission" date="2021-07" db="EMBL/GenBank/DDBJ databases">
        <authorList>
            <person name="Imarazene B."/>
            <person name="Zahm M."/>
            <person name="Klopp C."/>
            <person name="Cabau C."/>
            <person name="Beille S."/>
            <person name="Jouanno E."/>
            <person name="Castinel A."/>
            <person name="Lluch J."/>
            <person name="Gil L."/>
            <person name="Kuchtly C."/>
            <person name="Lopez Roques C."/>
            <person name="Donnadieu C."/>
            <person name="Parrinello H."/>
            <person name="Journot L."/>
            <person name="Du K."/>
            <person name="Schartl M."/>
            <person name="Retaux S."/>
            <person name="Guiguen Y."/>
        </authorList>
    </citation>
    <scope>NUCLEOTIDE SEQUENCE [LARGE SCALE GENOMIC DNA]</scope>
    <source>
        <strain evidence="2">Pach_M1</strain>
        <tissue evidence="2">Testis</tissue>
    </source>
</reference>
<dbReference type="SUPFAM" id="SSF117281">
    <property type="entry name" value="Kelch motif"/>
    <property type="match status" value="1"/>
</dbReference>
<accession>A0A8T2L9U9</accession>
<comment type="caution">
    <text evidence="2">The sequence shown here is derived from an EMBL/GenBank/DDBJ whole genome shotgun (WGS) entry which is preliminary data.</text>
</comment>
<gene>
    <name evidence="2" type="primary">KLHL4</name>
    <name evidence="2" type="ORF">AMEX_G20567</name>
</gene>
<keyword evidence="1" id="KW-0880">Kelch repeat</keyword>
<dbReference type="Proteomes" id="UP000752171">
    <property type="component" value="Unassembled WGS sequence"/>
</dbReference>
<evidence type="ECO:0000256" key="1">
    <source>
        <dbReference type="ARBA" id="ARBA00022441"/>
    </source>
</evidence>
<sequence>MEQCHHLKDHGAISSPQIPWSNHITTKAMEQSHHPKDEIRGMEHEGMNRNHRSLNGQCKGSPKRQSSDVVYVVGGWSKDNPSCQVEQFCSQNNEWKMTTPMLRPRKDVGVCAMGGLIYIVGGADDFTCVTSVDRYDPERNSWCGDVAPLTSARSRVCVLEMDGFLVTLGGYDGTACTNAVERYDPEGNCWSKLAPMLRRRAGAAAAVLDGHIYVVGGNDGDTSLDSVERFGAIEGVWSLCPPMLSVREGAGCCVYLGCVYVAGGRDELGLPLCTVEKYDPHTGRWSPARAMRNKRYQVSLVVFDGLLLAIGGSDGVSDLKTMEAYDPEANSWRHFGSMKSKHPGGHVALVKAL</sequence>
<dbReference type="PANTHER" id="PTHR45632">
    <property type="entry name" value="LD33804P"/>
    <property type="match status" value="1"/>
</dbReference>
<evidence type="ECO:0000313" key="3">
    <source>
        <dbReference type="Proteomes" id="UP000752171"/>
    </source>
</evidence>
<dbReference type="InterPro" id="IPR006652">
    <property type="entry name" value="Kelch_1"/>
</dbReference>
<dbReference type="SMART" id="SM00612">
    <property type="entry name" value="Kelch"/>
    <property type="match status" value="6"/>
</dbReference>
<proteinExistence type="predicted"/>
<dbReference type="AlphaFoldDB" id="A0A8T2L9U9"/>
<dbReference type="OrthoDB" id="45365at2759"/>